<protein>
    <submittedName>
        <fullName evidence="3">Uncharacterized protein</fullName>
    </submittedName>
</protein>
<dbReference type="Proteomes" id="UP000245946">
    <property type="component" value="Unassembled WGS sequence"/>
</dbReference>
<feature type="region of interest" description="Disordered" evidence="2">
    <location>
        <begin position="34"/>
        <end position="261"/>
    </location>
</feature>
<feature type="region of interest" description="Disordered" evidence="2">
    <location>
        <begin position="519"/>
        <end position="543"/>
    </location>
</feature>
<feature type="region of interest" description="Disordered" evidence="2">
    <location>
        <begin position="642"/>
        <end position="817"/>
    </location>
</feature>
<feature type="compositionally biased region" description="Low complexity" evidence="2">
    <location>
        <begin position="711"/>
        <end position="727"/>
    </location>
</feature>
<reference evidence="3 4" key="1">
    <citation type="journal article" date="2018" name="Mol. Biol. Evol.">
        <title>Broad Genomic Sampling Reveals a Smut Pathogenic Ancestry of the Fungal Clade Ustilaginomycotina.</title>
        <authorList>
            <person name="Kijpornyongpan T."/>
            <person name="Mondo S.J."/>
            <person name="Barry K."/>
            <person name="Sandor L."/>
            <person name="Lee J."/>
            <person name="Lipzen A."/>
            <person name="Pangilinan J."/>
            <person name="LaButti K."/>
            <person name="Hainaut M."/>
            <person name="Henrissat B."/>
            <person name="Grigoriev I.V."/>
            <person name="Spatafora J.W."/>
            <person name="Aime M.C."/>
        </authorList>
    </citation>
    <scope>NUCLEOTIDE SEQUENCE [LARGE SCALE GENOMIC DNA]</scope>
    <source>
        <strain evidence="3 4">MCA 4186</strain>
    </source>
</reference>
<accession>A0A316Z1D4</accession>
<keyword evidence="1" id="KW-0175">Coiled coil</keyword>
<gene>
    <name evidence="3" type="ORF">FA09DRAFT_332267</name>
</gene>
<feature type="compositionally biased region" description="Low complexity" evidence="2">
    <location>
        <begin position="1109"/>
        <end position="1120"/>
    </location>
</feature>
<feature type="compositionally biased region" description="Low complexity" evidence="2">
    <location>
        <begin position="376"/>
        <end position="386"/>
    </location>
</feature>
<dbReference type="STRING" id="58919.A0A316Z1D4"/>
<dbReference type="RefSeq" id="XP_025595658.1">
    <property type="nucleotide sequence ID" value="XM_025743389.1"/>
</dbReference>
<feature type="coiled-coil region" evidence="1">
    <location>
        <begin position="898"/>
        <end position="939"/>
    </location>
</feature>
<feature type="compositionally biased region" description="Polar residues" evidence="2">
    <location>
        <begin position="733"/>
        <end position="762"/>
    </location>
</feature>
<feature type="compositionally biased region" description="Polar residues" evidence="2">
    <location>
        <begin position="214"/>
        <end position="231"/>
    </location>
</feature>
<evidence type="ECO:0000313" key="3">
    <source>
        <dbReference type="EMBL" id="PWN95379.1"/>
    </source>
</evidence>
<keyword evidence="4" id="KW-1185">Reference proteome</keyword>
<evidence type="ECO:0000256" key="1">
    <source>
        <dbReference type="SAM" id="Coils"/>
    </source>
</evidence>
<evidence type="ECO:0000256" key="2">
    <source>
        <dbReference type="SAM" id="MobiDB-lite"/>
    </source>
</evidence>
<feature type="region of interest" description="Disordered" evidence="2">
    <location>
        <begin position="1063"/>
        <end position="1131"/>
    </location>
</feature>
<feature type="compositionally biased region" description="Basic residues" evidence="2">
    <location>
        <begin position="243"/>
        <end position="253"/>
    </location>
</feature>
<evidence type="ECO:0000313" key="4">
    <source>
        <dbReference type="Proteomes" id="UP000245946"/>
    </source>
</evidence>
<dbReference type="OrthoDB" id="2528184at2759"/>
<sequence>MDQSSPRTGVASESAVERDQRIISARKKLKSYRAKQAQMEKKRISIVTQPAAGSSHAAIVSSAAEPRADEVSAQLERYSISSQPAARTSVGPPPAHSRTSSRAGHGRGHSRNGSISLAGPSSVGAAAAAPAPAARPTSTMAFVASASHSRRHSRSGSRSASRSGIRPASLLFGAPAAAPHRRDSVSDAQQTASLAEPTAVGFPPRVPSPLSAEVLNTPQTSCSADSSTPAQTPVAVQPTPSSHARKPSRHSRRTSVSTRRESMEIMGGIGLGIGAAASADSALSNATTKRSSRRFSTNRHSGILSASVLFGGSPDPVPGMLGSRASVRRSGARNDFDWRVFATGAEEPAPSDGSDRLTALEKLEGRSRPAAASTQASSGPSNAAGSNRRHSRQSSVQLPSFDDVHGSEAMDRRASVSLLEANETTTSSERPPPLAPRLSLAPPAAVLSLSGDVVEALSVSAAAGPNSRPTSIRIAPDAASQLEGLGTLLEEEEEEEDTSLLSPVRERPSLDLDQAIERRQRKEAEAETIKQNRRGSLTPKPLKLKSRPASLFVGSNMGLAAAASTLLSPRGMTSSNSLPQLAALADVGEEGEAAAEDTPAQTEAPISSLRRSSDSETAAPASAKPREVSLVDARQKLAEARANVVHAQQHGAVATPEMKRSWRSSLPAASAVPNPQSSTPPSDTPVRVRQGMRALRLGSGSVSSGPHHQGASDSLSSISSVATSLSAGPNAASKRQSMSMSVSTSRDDLQSASAHASPTSRDGPSPIGLRNRSSIHYKPSSSTPLSAPAAVGDANASSSPLATHQATFGMPSSSSSAVSHGMYEEVKSAHARTTALLEASRKQADRLGRELAVESERAAREYAELERWSAEEKRTLGMRIEHLESGALAAQQTLQAREADWHAQLAEVQRQVNEASERLEDAEAERDMLQEDVDGWRTRCSDLEKSLRTERAALDEERRFRTTAKLRIGVLTHKLEEAGLTVPASASEELTFEDSLPHDLVSALRSPALGSSSPVLGPGYFSPAIGGSGFPVSDAAPPPQAVKLLKEMRQQIFNLAGSLEHERKEHLKAQQEASSLRAALQEQDEQRAAAAASPADPPSPNECGDDSHASSMGSVTSGSSSERHSLSGFVAPSSRNKRHVFAYDSSMGSTSMGSGSIATGASSVVPSEYEHGSRSLDSADKFAFLSELEAAAGGLQPLAETEEEQDDLEALSDHAKTPLARASSYMDDEPVDLESGCFGDEEEYDDDIEAANRASNVESSVPPTPGLDHSSQVKSTFGTIPVLAVEGKVLPHSAQSSLDSRGPTSPGTSTSPESDEVHTPAMLAADDWMDELDEDDEEAAGDATRPEFVREWSFSLASAAMEAKKQRVLEARRAAASAASFAAAPGSQMRKRMPRRRKLSSTEDFFGLMSLDVKEPLPALPVPDAALEMPPVYVDSSSQYSPQASIDYRRTSVESYDRSPRVSMRVSSGASLAHGARPPVARSAFAHQQDVYGGATGILSVEDGGIAAMSSPIGGLMGGALARMSLGGLTSALGGLSGYLLSSQSNVAQAAALATKTCAAAPELETPTGSISWSAQRREERDEEESLGSYHSYASRSQPRTAAW</sequence>
<dbReference type="EMBL" id="KZ819305">
    <property type="protein sequence ID" value="PWN95379.1"/>
    <property type="molecule type" value="Genomic_DNA"/>
</dbReference>
<feature type="compositionally biased region" description="Basic and acidic residues" evidence="2">
    <location>
        <begin position="519"/>
        <end position="530"/>
    </location>
</feature>
<dbReference type="GeneID" id="37270933"/>
<feature type="region of interest" description="Disordered" evidence="2">
    <location>
        <begin position="1254"/>
        <end position="1273"/>
    </location>
</feature>
<feature type="compositionally biased region" description="Polar residues" evidence="2">
    <location>
        <begin position="1592"/>
        <end position="1604"/>
    </location>
</feature>
<proteinExistence type="predicted"/>
<feature type="region of interest" description="Disordered" evidence="2">
    <location>
        <begin position="1565"/>
        <end position="1604"/>
    </location>
</feature>
<feature type="region of interest" description="Disordered" evidence="2">
    <location>
        <begin position="1220"/>
        <end position="1239"/>
    </location>
</feature>
<name>A0A316Z1D4_9BASI</name>
<feature type="region of interest" description="Disordered" evidence="2">
    <location>
        <begin position="1293"/>
        <end position="1318"/>
    </location>
</feature>
<feature type="compositionally biased region" description="Low complexity" evidence="2">
    <location>
        <begin position="779"/>
        <end position="790"/>
    </location>
</feature>
<feature type="compositionally biased region" description="Low complexity" evidence="2">
    <location>
        <begin position="125"/>
        <end position="134"/>
    </location>
</feature>
<feature type="region of interest" description="Disordered" evidence="2">
    <location>
        <begin position="588"/>
        <end position="628"/>
    </location>
</feature>
<feature type="compositionally biased region" description="Low complexity" evidence="2">
    <location>
        <begin position="1302"/>
        <end position="1312"/>
    </location>
</feature>
<organism evidence="3 4">
    <name type="scientific">Tilletiopsis washingtonensis</name>
    <dbReference type="NCBI Taxonomy" id="58919"/>
    <lineage>
        <taxon>Eukaryota</taxon>
        <taxon>Fungi</taxon>
        <taxon>Dikarya</taxon>
        <taxon>Basidiomycota</taxon>
        <taxon>Ustilaginomycotina</taxon>
        <taxon>Exobasidiomycetes</taxon>
        <taxon>Entylomatales</taxon>
        <taxon>Entylomatales incertae sedis</taxon>
        <taxon>Tilletiopsis</taxon>
    </lineage>
</organism>
<feature type="compositionally biased region" description="Polar residues" evidence="2">
    <location>
        <begin position="795"/>
        <end position="817"/>
    </location>
</feature>
<feature type="region of interest" description="Disordered" evidence="2">
    <location>
        <begin position="365"/>
        <end position="408"/>
    </location>
</feature>